<dbReference type="InterPro" id="IPR001932">
    <property type="entry name" value="PPM-type_phosphatase-like_dom"/>
</dbReference>
<keyword evidence="1" id="KW-0378">Hydrolase</keyword>
<dbReference type="AlphaFoldDB" id="A0A7C0Y125"/>
<dbReference type="SMART" id="SM00331">
    <property type="entry name" value="PP2C_SIG"/>
    <property type="match status" value="1"/>
</dbReference>
<dbReference type="Gene3D" id="3.60.40.10">
    <property type="entry name" value="PPM-type phosphatase domain"/>
    <property type="match status" value="1"/>
</dbReference>
<dbReference type="Proteomes" id="UP000886210">
    <property type="component" value="Unassembled WGS sequence"/>
</dbReference>
<dbReference type="Pfam" id="PF07228">
    <property type="entry name" value="SpoIIE"/>
    <property type="match status" value="1"/>
</dbReference>
<evidence type="ECO:0000259" key="2">
    <source>
        <dbReference type="SMART" id="SM00331"/>
    </source>
</evidence>
<gene>
    <name evidence="3" type="ORF">ENF72_02960</name>
</gene>
<organism evidence="3">
    <name type="scientific">Thermococcus litoralis</name>
    <dbReference type="NCBI Taxonomy" id="2265"/>
    <lineage>
        <taxon>Archaea</taxon>
        <taxon>Methanobacteriati</taxon>
        <taxon>Methanobacteriota</taxon>
        <taxon>Thermococci</taxon>
        <taxon>Thermococcales</taxon>
        <taxon>Thermococcaceae</taxon>
        <taxon>Thermococcus</taxon>
    </lineage>
</organism>
<dbReference type="InterPro" id="IPR052016">
    <property type="entry name" value="Bact_Sigma-Reg"/>
</dbReference>
<reference evidence="3" key="1">
    <citation type="journal article" date="2020" name="mSystems">
        <title>Genome- and Community-Level Interaction Insights into Carbon Utilization and Element Cycling Functions of Hydrothermarchaeota in Hydrothermal Sediment.</title>
        <authorList>
            <person name="Zhou Z."/>
            <person name="Liu Y."/>
            <person name="Xu W."/>
            <person name="Pan J."/>
            <person name="Luo Z.H."/>
            <person name="Li M."/>
        </authorList>
    </citation>
    <scope>NUCLEOTIDE SEQUENCE [LARGE SCALE GENOMIC DNA]</scope>
    <source>
        <strain evidence="3">HyVt-151</strain>
    </source>
</reference>
<feature type="domain" description="PPM-type phosphatase" evidence="2">
    <location>
        <begin position="8"/>
        <end position="221"/>
    </location>
</feature>
<dbReference type="EMBL" id="DQYG01000125">
    <property type="protein sequence ID" value="HDD31570.1"/>
    <property type="molecule type" value="Genomic_DNA"/>
</dbReference>
<protein>
    <submittedName>
        <fullName evidence="3">Serine/threonine-protein phosphatase</fullName>
    </submittedName>
</protein>
<evidence type="ECO:0000313" key="3">
    <source>
        <dbReference type="EMBL" id="HDD31570.1"/>
    </source>
</evidence>
<comment type="caution">
    <text evidence="3">The sequence shown here is derived from an EMBL/GenBank/DDBJ whole genome shotgun (WGS) entry which is preliminary data.</text>
</comment>
<dbReference type="InterPro" id="IPR036457">
    <property type="entry name" value="PPM-type-like_dom_sf"/>
</dbReference>
<dbReference type="GO" id="GO:0016791">
    <property type="term" value="F:phosphatase activity"/>
    <property type="evidence" value="ECO:0007669"/>
    <property type="project" value="TreeGrafter"/>
</dbReference>
<sequence length="223" mass="24845">MSENLEECGNYVFGSFVKHCQLVGGDHVIIKKLGHRKTILLLADVSGHGVPSALVTGKLHRWADHQARKGLSVVQFANALNQYLYLNTAPEIYVTMFIGIIDIDSNLLEYVLAGHPEPIICEVDAEAKFSEEADIAALGLFPEINAKSKSILFHPGTTLYAYSDGLSEHLLNYGNEDDLKRVIEGYDKRRKMSLSWIYEKVVELGQGRVPDDDVSILMISRRA</sequence>
<evidence type="ECO:0000256" key="1">
    <source>
        <dbReference type="ARBA" id="ARBA00022801"/>
    </source>
</evidence>
<dbReference type="SUPFAM" id="SSF81606">
    <property type="entry name" value="PP2C-like"/>
    <property type="match status" value="1"/>
</dbReference>
<accession>A0A7C0Y125</accession>
<dbReference type="PANTHER" id="PTHR43156:SF2">
    <property type="entry name" value="STAGE II SPORULATION PROTEIN E"/>
    <property type="match status" value="1"/>
</dbReference>
<name>A0A7C0Y125_THELI</name>
<proteinExistence type="predicted"/>
<dbReference type="PANTHER" id="PTHR43156">
    <property type="entry name" value="STAGE II SPORULATION PROTEIN E-RELATED"/>
    <property type="match status" value="1"/>
</dbReference>